<dbReference type="HOGENOM" id="CLU_051820_1_0_11"/>
<dbReference type="InterPro" id="IPR011704">
    <property type="entry name" value="ATPase_dyneun-rel_AAA"/>
</dbReference>
<dbReference type="Gene3D" id="3.40.50.300">
    <property type="entry name" value="P-loop containing nucleotide triphosphate hydrolases"/>
    <property type="match status" value="1"/>
</dbReference>
<dbReference type="KEGG" id="nml:Namu_5289"/>
<dbReference type="GO" id="GO:0016887">
    <property type="term" value="F:ATP hydrolysis activity"/>
    <property type="evidence" value="ECO:0007669"/>
    <property type="project" value="InterPro"/>
</dbReference>
<evidence type="ECO:0000313" key="3">
    <source>
        <dbReference type="Proteomes" id="UP000002218"/>
    </source>
</evidence>
<dbReference type="SUPFAM" id="SSF52540">
    <property type="entry name" value="P-loop containing nucleoside triphosphate hydrolases"/>
    <property type="match status" value="1"/>
</dbReference>
<dbReference type="InterPro" id="IPR027417">
    <property type="entry name" value="P-loop_NTPase"/>
</dbReference>
<proteinExistence type="predicted"/>
<dbReference type="InterPro" id="IPR050764">
    <property type="entry name" value="CbbQ/NirQ/NorQ/GpvN"/>
</dbReference>
<dbReference type="Proteomes" id="UP000002218">
    <property type="component" value="Chromosome"/>
</dbReference>
<reference evidence="3" key="1">
    <citation type="submission" date="2009-09" db="EMBL/GenBank/DDBJ databases">
        <title>The complete genome of Nakamurella multipartita DSM 44233.</title>
        <authorList>
            <consortium name="US DOE Joint Genome Institute (JGI-PGF)"/>
            <person name="Lucas S."/>
            <person name="Copeland A."/>
            <person name="Lapidus A."/>
            <person name="Glavina del Rio T."/>
            <person name="Dalin E."/>
            <person name="Tice H."/>
            <person name="Bruce D."/>
            <person name="Goodwin L."/>
            <person name="Pitluck S."/>
            <person name="Kyrpides N."/>
            <person name="Mavromatis K."/>
            <person name="Ivanova N."/>
            <person name="Ovchinnikova G."/>
            <person name="Sims D."/>
            <person name="Meincke L."/>
            <person name="Brettin T."/>
            <person name="Detter J.C."/>
            <person name="Han C."/>
            <person name="Larimer F."/>
            <person name="Land M."/>
            <person name="Hauser L."/>
            <person name="Markowitz V."/>
            <person name="Cheng J.-F."/>
            <person name="Hugenholtz P."/>
            <person name="Woyke T."/>
            <person name="Wu D."/>
            <person name="Klenk H.-P."/>
            <person name="Eisen J.A."/>
        </authorList>
    </citation>
    <scope>NUCLEOTIDE SEQUENCE [LARGE SCALE GENOMIC DNA]</scope>
    <source>
        <strain evidence="3">ATCC 700099 / DSM 44233 / CIP 104796 / JCM 9543 / NBRC 105858 / Y-104</strain>
    </source>
</reference>
<dbReference type="STRING" id="479431.Namu_5289"/>
<dbReference type="SMART" id="SM00382">
    <property type="entry name" value="AAA"/>
    <property type="match status" value="1"/>
</dbReference>
<name>C8XD65_NAKMY</name>
<dbReference type="EMBL" id="CP001737">
    <property type="protein sequence ID" value="ACV81555.1"/>
    <property type="molecule type" value="Genomic_DNA"/>
</dbReference>
<keyword evidence="3" id="KW-1185">Reference proteome</keyword>
<dbReference type="AlphaFoldDB" id="C8XD65"/>
<dbReference type="InterPro" id="IPR003593">
    <property type="entry name" value="AAA+_ATPase"/>
</dbReference>
<dbReference type="FunCoup" id="C8XD65">
    <property type="interactions" value="176"/>
</dbReference>
<dbReference type="CDD" id="cd00009">
    <property type="entry name" value="AAA"/>
    <property type="match status" value="1"/>
</dbReference>
<organism evidence="2 3">
    <name type="scientific">Nakamurella multipartita (strain ATCC 700099 / DSM 44233 / CIP 104796 / JCM 9543 / NBRC 105858 / Y-104)</name>
    <name type="common">Microsphaera multipartita</name>
    <dbReference type="NCBI Taxonomy" id="479431"/>
    <lineage>
        <taxon>Bacteria</taxon>
        <taxon>Bacillati</taxon>
        <taxon>Actinomycetota</taxon>
        <taxon>Actinomycetes</taxon>
        <taxon>Nakamurellales</taxon>
        <taxon>Nakamurellaceae</taxon>
        <taxon>Nakamurella</taxon>
    </lineage>
</organism>
<dbReference type="eggNOG" id="COG0714">
    <property type="taxonomic scope" value="Bacteria"/>
</dbReference>
<dbReference type="RefSeq" id="WP_015750359.1">
    <property type="nucleotide sequence ID" value="NC_013235.1"/>
</dbReference>
<dbReference type="InParanoid" id="C8XD65"/>
<dbReference type="GO" id="GO:0005524">
    <property type="term" value="F:ATP binding"/>
    <property type="evidence" value="ECO:0007669"/>
    <property type="project" value="InterPro"/>
</dbReference>
<evidence type="ECO:0000313" key="2">
    <source>
        <dbReference type="EMBL" id="ACV81555.1"/>
    </source>
</evidence>
<gene>
    <name evidence="2" type="ordered locus">Namu_5289</name>
</gene>
<reference evidence="2 3" key="2">
    <citation type="journal article" date="2010" name="Stand. Genomic Sci.">
        <title>Complete genome sequence of Nakamurella multipartita type strain (Y-104).</title>
        <authorList>
            <person name="Tice H."/>
            <person name="Mayilraj S."/>
            <person name="Sims D."/>
            <person name="Lapidus A."/>
            <person name="Nolan M."/>
            <person name="Lucas S."/>
            <person name="Glavina Del Rio T."/>
            <person name="Copeland A."/>
            <person name="Cheng J.F."/>
            <person name="Meincke L."/>
            <person name="Bruce D."/>
            <person name="Goodwin L."/>
            <person name="Pitluck S."/>
            <person name="Ivanova N."/>
            <person name="Mavromatis K."/>
            <person name="Ovchinnikova G."/>
            <person name="Pati A."/>
            <person name="Chen A."/>
            <person name="Palaniappan K."/>
            <person name="Land M."/>
            <person name="Hauser L."/>
            <person name="Chang Y.J."/>
            <person name="Jeffries C.D."/>
            <person name="Detter J.C."/>
            <person name="Brettin T."/>
            <person name="Rohde M."/>
            <person name="Goker M."/>
            <person name="Bristow J."/>
            <person name="Eisen J.A."/>
            <person name="Markowitz V."/>
            <person name="Hugenholtz P."/>
            <person name="Kyrpides N.C."/>
            <person name="Klenk H.P."/>
            <person name="Chen F."/>
        </authorList>
    </citation>
    <scope>NUCLEOTIDE SEQUENCE [LARGE SCALE GENOMIC DNA]</scope>
    <source>
        <strain evidence="3">ATCC 700099 / DSM 44233 / CIP 104796 / JCM 9543 / NBRC 105858 / Y-104</strain>
    </source>
</reference>
<protein>
    <submittedName>
        <fullName evidence="2">ATPase associated with various cellular activities AAA_5</fullName>
    </submittedName>
</protein>
<dbReference type="PANTHER" id="PTHR42759">
    <property type="entry name" value="MOXR FAMILY PROTEIN"/>
    <property type="match status" value="1"/>
</dbReference>
<accession>C8XD65</accession>
<sequence>MTAPADLSDLFPDVRALGATLQATGYLTDDGLATALFCAARLGQPLLLEGEAGVGKTSAALALATALDTQLIRMQCYEGIDIAEAVYEWNYPRQLLAIRVAEAERQEIATADLFDPEFLIHRPLLQALTHPGPRPAVLLIDEIDRADEHFEAYLLEMLAERSVTVPELGTLRATVPPICILTSNRTRDVHDALKRRCLYHWIEHPEVARVVAIVRSRVPGVGEALATAVAAAVAQLRTLDLQKPPGTAEVIDWLRALRVLGRDLLDEATLAATLGSVLKYKEDQEVAVAAGLARFAGG</sequence>
<feature type="domain" description="AAA+ ATPase" evidence="1">
    <location>
        <begin position="42"/>
        <end position="217"/>
    </location>
</feature>
<dbReference type="Pfam" id="PF07728">
    <property type="entry name" value="AAA_5"/>
    <property type="match status" value="1"/>
</dbReference>
<dbReference type="PANTHER" id="PTHR42759:SF1">
    <property type="entry name" value="MAGNESIUM-CHELATASE SUBUNIT CHLD"/>
    <property type="match status" value="1"/>
</dbReference>
<evidence type="ECO:0000259" key="1">
    <source>
        <dbReference type="SMART" id="SM00382"/>
    </source>
</evidence>